<dbReference type="Proteomes" id="UP000748308">
    <property type="component" value="Unassembled WGS sequence"/>
</dbReference>
<dbReference type="InterPro" id="IPR023603">
    <property type="entry name" value="Low_specificity_L-TA-like"/>
</dbReference>
<accession>A0A937XDB2</accession>
<dbReference type="FunFam" id="3.40.640.10:FF:000030">
    <property type="entry name" value="Low-specificity L-threonine aldolase"/>
    <property type="match status" value="1"/>
</dbReference>
<feature type="domain" description="Aromatic amino acid beta-eliminating lyase/threonine aldolase" evidence="6">
    <location>
        <begin position="5"/>
        <end position="288"/>
    </location>
</feature>
<comment type="cofactor">
    <cofactor evidence="1">
        <name>pyridoxal 5'-phosphate</name>
        <dbReference type="ChEBI" id="CHEBI:597326"/>
    </cofactor>
</comment>
<dbReference type="AlphaFoldDB" id="A0A937XDB2"/>
<dbReference type="PANTHER" id="PTHR48097:SF9">
    <property type="entry name" value="L-THREONINE ALDOLASE"/>
    <property type="match status" value="1"/>
</dbReference>
<evidence type="ECO:0000256" key="1">
    <source>
        <dbReference type="ARBA" id="ARBA00001933"/>
    </source>
</evidence>
<keyword evidence="7" id="KW-0808">Transferase</keyword>
<sequence>MEIVDLRSDTVTRPSPAMRAAMARAEVGDDVFDDDPTIHRLQERVAALLGKERALFVPSGTMGNAVAVRSLTQPGDEILLHRDSHLYFYEGGGYAAISGCSVCLLDGERGLLDPSTVRAALRPADDHHPRSSLVVLENTHNRGGGSVWPLALMAAVSEIAAAHGLRAHLDGARLLNACAASGEAPEAYARHADTVSICFSKGLGAPVGSALAGSRETIERAHRWRKMLGGGMRQAGILAAAALYALEHNIERLAEDHAHARLLAEALADMPGAAIDPGSVETNIVYFDVDERAG</sequence>
<evidence type="ECO:0000256" key="5">
    <source>
        <dbReference type="PIRSR" id="PIRSR017617-1"/>
    </source>
</evidence>
<evidence type="ECO:0000256" key="4">
    <source>
        <dbReference type="ARBA" id="ARBA00023239"/>
    </source>
</evidence>
<feature type="non-terminal residue" evidence="7">
    <location>
        <position position="294"/>
    </location>
</feature>
<dbReference type="InterPro" id="IPR015422">
    <property type="entry name" value="PyrdxlP-dep_Trfase_small"/>
</dbReference>
<proteinExistence type="inferred from homology"/>
<dbReference type="PIRSF" id="PIRSF017617">
    <property type="entry name" value="Thr_aldolase"/>
    <property type="match status" value="1"/>
</dbReference>
<keyword evidence="4" id="KW-0456">Lyase</keyword>
<reference evidence="7" key="1">
    <citation type="submission" date="2019-03" db="EMBL/GenBank/DDBJ databases">
        <title>Lake Tanganyika Metagenome-Assembled Genomes (MAGs).</title>
        <authorList>
            <person name="Tran P."/>
        </authorList>
    </citation>
    <scope>NUCLEOTIDE SEQUENCE</scope>
    <source>
        <strain evidence="7">M_DeepCast_400m_m2_100</strain>
    </source>
</reference>
<dbReference type="InterPro" id="IPR015424">
    <property type="entry name" value="PyrdxlP-dep_Trfase"/>
</dbReference>
<dbReference type="GO" id="GO:0008483">
    <property type="term" value="F:transaminase activity"/>
    <property type="evidence" value="ECO:0007669"/>
    <property type="project" value="UniProtKB-KW"/>
</dbReference>
<name>A0A937XDB2_UNCEI</name>
<evidence type="ECO:0000313" key="7">
    <source>
        <dbReference type="EMBL" id="MBM3318844.1"/>
    </source>
</evidence>
<gene>
    <name evidence="7" type="ORF">FJY75_13430</name>
</gene>
<evidence type="ECO:0000259" key="6">
    <source>
        <dbReference type="Pfam" id="PF01212"/>
    </source>
</evidence>
<dbReference type="InterPro" id="IPR001597">
    <property type="entry name" value="ArAA_b-elim_lyase/Thr_aldolase"/>
</dbReference>
<dbReference type="GO" id="GO:0005829">
    <property type="term" value="C:cytosol"/>
    <property type="evidence" value="ECO:0007669"/>
    <property type="project" value="TreeGrafter"/>
</dbReference>
<dbReference type="InterPro" id="IPR015421">
    <property type="entry name" value="PyrdxlP-dep_Trfase_major"/>
</dbReference>
<comment type="similarity">
    <text evidence="2">Belongs to the threonine aldolase family.</text>
</comment>
<keyword evidence="7" id="KW-0032">Aminotransferase</keyword>
<dbReference type="PANTHER" id="PTHR48097">
    <property type="entry name" value="L-THREONINE ALDOLASE-RELATED"/>
    <property type="match status" value="1"/>
</dbReference>
<dbReference type="GO" id="GO:0006567">
    <property type="term" value="P:L-threonine catabolic process"/>
    <property type="evidence" value="ECO:0007669"/>
    <property type="project" value="TreeGrafter"/>
</dbReference>
<organism evidence="7 8">
    <name type="scientific">Eiseniibacteriota bacterium</name>
    <dbReference type="NCBI Taxonomy" id="2212470"/>
    <lineage>
        <taxon>Bacteria</taxon>
        <taxon>Candidatus Eiseniibacteriota</taxon>
    </lineage>
</organism>
<dbReference type="Pfam" id="PF01212">
    <property type="entry name" value="Beta_elim_lyase"/>
    <property type="match status" value="1"/>
</dbReference>
<dbReference type="SUPFAM" id="SSF53383">
    <property type="entry name" value="PLP-dependent transferases"/>
    <property type="match status" value="1"/>
</dbReference>
<evidence type="ECO:0000256" key="2">
    <source>
        <dbReference type="ARBA" id="ARBA00006966"/>
    </source>
</evidence>
<comment type="caution">
    <text evidence="7">The sequence shown here is derived from an EMBL/GenBank/DDBJ whole genome shotgun (WGS) entry which is preliminary data.</text>
</comment>
<dbReference type="EMBL" id="VGIY01000510">
    <property type="protein sequence ID" value="MBM3318844.1"/>
    <property type="molecule type" value="Genomic_DNA"/>
</dbReference>
<dbReference type="GO" id="GO:0008732">
    <property type="term" value="F:L-allo-threonine aldolase activity"/>
    <property type="evidence" value="ECO:0007669"/>
    <property type="project" value="TreeGrafter"/>
</dbReference>
<dbReference type="Gene3D" id="3.90.1150.10">
    <property type="entry name" value="Aspartate Aminotransferase, domain 1"/>
    <property type="match status" value="1"/>
</dbReference>
<dbReference type="GO" id="GO:0006545">
    <property type="term" value="P:glycine biosynthetic process"/>
    <property type="evidence" value="ECO:0007669"/>
    <property type="project" value="TreeGrafter"/>
</dbReference>
<evidence type="ECO:0000256" key="3">
    <source>
        <dbReference type="ARBA" id="ARBA00022898"/>
    </source>
</evidence>
<dbReference type="Gene3D" id="3.40.640.10">
    <property type="entry name" value="Type I PLP-dependent aspartate aminotransferase-like (Major domain)"/>
    <property type="match status" value="1"/>
</dbReference>
<protein>
    <submittedName>
        <fullName evidence="7">Aminotransferase class I/II-fold pyridoxal phosphate-dependent enzyme</fullName>
    </submittedName>
</protein>
<feature type="modified residue" description="N6-(pyridoxal phosphate)lysine" evidence="5">
    <location>
        <position position="201"/>
    </location>
</feature>
<keyword evidence="3" id="KW-0663">Pyridoxal phosphate</keyword>
<evidence type="ECO:0000313" key="8">
    <source>
        <dbReference type="Proteomes" id="UP000748308"/>
    </source>
</evidence>
<dbReference type="NCBIfam" id="NF041359">
    <property type="entry name" value="GntG_guanitoxin"/>
    <property type="match status" value="1"/>
</dbReference>